<gene>
    <name evidence="3" type="ORF">KCU76_g15315</name>
</gene>
<dbReference type="OrthoDB" id="5300331at2759"/>
<feature type="compositionally biased region" description="Low complexity" evidence="1">
    <location>
        <begin position="8"/>
        <end position="27"/>
    </location>
</feature>
<dbReference type="InterPro" id="IPR058317">
    <property type="entry name" value="DUF8004"/>
</dbReference>
<dbReference type="PANTHER" id="PTHR39601:SF2">
    <property type="entry name" value="CHORIOGENIN HMINOR"/>
    <property type="match status" value="1"/>
</dbReference>
<dbReference type="EMBL" id="JAHFXF010000993">
    <property type="protein sequence ID" value="KAG9679656.1"/>
    <property type="molecule type" value="Genomic_DNA"/>
</dbReference>
<protein>
    <recommendedName>
        <fullName evidence="2">DUF8004 domain-containing protein</fullName>
    </recommendedName>
</protein>
<reference evidence="3" key="1">
    <citation type="journal article" date="2021" name="J Fungi (Basel)">
        <title>Virulence traits and population genomics of the black yeast Aureobasidium melanogenum.</title>
        <authorList>
            <person name="Cernosa A."/>
            <person name="Sun X."/>
            <person name="Gostincar C."/>
            <person name="Fang C."/>
            <person name="Gunde-Cimerman N."/>
            <person name="Song Z."/>
        </authorList>
    </citation>
    <scope>NUCLEOTIDE SEQUENCE</scope>
    <source>
        <strain evidence="3">EXF-9911</strain>
    </source>
</reference>
<evidence type="ECO:0000313" key="4">
    <source>
        <dbReference type="Proteomes" id="UP000779574"/>
    </source>
</evidence>
<name>A0A9P8E406_AURME</name>
<organism evidence="3 4">
    <name type="scientific">Aureobasidium melanogenum</name>
    <name type="common">Aureobasidium pullulans var. melanogenum</name>
    <dbReference type="NCBI Taxonomy" id="46634"/>
    <lineage>
        <taxon>Eukaryota</taxon>
        <taxon>Fungi</taxon>
        <taxon>Dikarya</taxon>
        <taxon>Ascomycota</taxon>
        <taxon>Pezizomycotina</taxon>
        <taxon>Dothideomycetes</taxon>
        <taxon>Dothideomycetidae</taxon>
        <taxon>Dothideales</taxon>
        <taxon>Saccotheciaceae</taxon>
        <taxon>Aureobasidium</taxon>
    </lineage>
</organism>
<proteinExistence type="predicted"/>
<evidence type="ECO:0000313" key="3">
    <source>
        <dbReference type="EMBL" id="KAG9679656.1"/>
    </source>
</evidence>
<feature type="compositionally biased region" description="Basic and acidic residues" evidence="1">
    <location>
        <begin position="76"/>
        <end position="91"/>
    </location>
</feature>
<feature type="region of interest" description="Disordered" evidence="1">
    <location>
        <begin position="1"/>
        <end position="105"/>
    </location>
</feature>
<sequence length="719" mass="79532">MRLQKTASSFFQSRSVSGQSVRSVSNSPLASPTIEKAGSLEAQPPLSPNPQSRPSSRLRNRSPPSPPSDVLPNKPTIDRLDPAVTKSDDKRNRRRSWFGRSKSTEGIEKGPKAWVIGHPERRPYDLFCLTGGEQVLELWDETADCEVYLFPRTSGKGPSFRIDPALLSSSKLLSGLVIPFETDINTNTGGPHTPPMTPKSGSRCQLFLPITLKSDVALSVPNGCQGLSSDEETLVATRNLFAFLAGKSLVATQENPNVFSVFIKVADALKQFGFSNFDGSTFGEIATSNFDKYVDELGLADVRSSREKTIDSMILGERMKSIKLYNEAFTHASGRYDELSRLGSPRFRLISPISANRLGRAAMDLEKRTASVRHTLEAFEFPQLFSGFLNSKTVDERKDVDFDILRDSFLATRKFVISYYKIRFELYGDFCAVYDFLVDRTSLTTRTADGVLIDDRDADGPRVRALRAVLSEYDRSSPPVKPPIPYDLPIIPSLRQTRCNGWGDAKKEAKAMSKKLKEDDIAEVMTASHNIDVLPSPFLNSFREFERKVAKNRNIKEMAEIRMGQWLFVYAVIQALPMVTVDGPQLQHTQGVEYFLCESPRFGVPWAREEALRDVNHTGIARAGGIARLPADVFHHGAEGIYFRSHCWQAAEKWSAGSAAPISRNGSPVHGVEGRQAVGLGLDVLPAATGSRTRTARPVSVYDPNLTFDSILGGAGKKK</sequence>
<reference evidence="3" key="2">
    <citation type="submission" date="2021-08" db="EMBL/GenBank/DDBJ databases">
        <authorList>
            <person name="Gostincar C."/>
            <person name="Sun X."/>
            <person name="Song Z."/>
            <person name="Gunde-Cimerman N."/>
        </authorList>
    </citation>
    <scope>NUCLEOTIDE SEQUENCE</scope>
    <source>
        <strain evidence="3">EXF-9911</strain>
    </source>
</reference>
<dbReference type="PANTHER" id="PTHR39601">
    <property type="entry name" value="CHORIOGENIN HMINOR"/>
    <property type="match status" value="1"/>
</dbReference>
<evidence type="ECO:0000259" key="2">
    <source>
        <dbReference type="Pfam" id="PF26013"/>
    </source>
</evidence>
<evidence type="ECO:0000256" key="1">
    <source>
        <dbReference type="SAM" id="MobiDB-lite"/>
    </source>
</evidence>
<dbReference type="Proteomes" id="UP000779574">
    <property type="component" value="Unassembled WGS sequence"/>
</dbReference>
<feature type="domain" description="DUF8004" evidence="2">
    <location>
        <begin position="288"/>
        <end position="381"/>
    </location>
</feature>
<dbReference type="AlphaFoldDB" id="A0A9P8E406"/>
<comment type="caution">
    <text evidence="3">The sequence shown here is derived from an EMBL/GenBank/DDBJ whole genome shotgun (WGS) entry which is preliminary data.</text>
</comment>
<dbReference type="Pfam" id="PF26013">
    <property type="entry name" value="DUF8004"/>
    <property type="match status" value="1"/>
</dbReference>
<feature type="non-terminal residue" evidence="3">
    <location>
        <position position="1"/>
    </location>
</feature>
<accession>A0A9P8E406</accession>